<evidence type="ECO:0000256" key="7">
    <source>
        <dbReference type="ARBA" id="ARBA00022989"/>
    </source>
</evidence>
<dbReference type="OrthoDB" id="9784014at2"/>
<evidence type="ECO:0000256" key="8">
    <source>
        <dbReference type="ARBA" id="ARBA00023136"/>
    </source>
</evidence>
<feature type="domain" description="ABC3 transporter permease C-terminal" evidence="11">
    <location>
        <begin position="285"/>
        <end position="404"/>
    </location>
</feature>
<name>A0A167FIW0_9BACL</name>
<comment type="function">
    <text evidence="9">Part of the ABC transporter complex hrt involved in hemin import. Responsible for the translocation of the substrate across the membrane.</text>
</comment>
<keyword evidence="5" id="KW-1003">Cell membrane</keyword>
<keyword evidence="8 10" id="KW-0472">Membrane</keyword>
<dbReference type="RefSeq" id="WP_068655467.1">
    <property type="nucleotide sequence ID" value="NZ_CP017770.1"/>
</dbReference>
<reference evidence="12 13" key="1">
    <citation type="submission" date="2016-02" db="EMBL/GenBank/DDBJ databases">
        <title>Paenibacillus sp. LPB0068, isolated from Crassostrea gigas.</title>
        <authorList>
            <person name="Shin S.-K."/>
            <person name="Yi H."/>
        </authorList>
    </citation>
    <scope>NUCLEOTIDE SEQUENCE [LARGE SCALE GENOMIC DNA]</scope>
    <source>
        <strain evidence="12 13">LPB0068</strain>
    </source>
</reference>
<dbReference type="InterPro" id="IPR003838">
    <property type="entry name" value="ABC3_permease_C"/>
</dbReference>
<dbReference type="PANTHER" id="PTHR43738">
    <property type="entry name" value="ABC TRANSPORTER, MEMBRANE PROTEIN"/>
    <property type="match status" value="1"/>
</dbReference>
<dbReference type="KEGG" id="pcx:LPB68_20575"/>
<evidence type="ECO:0000313" key="13">
    <source>
        <dbReference type="Proteomes" id="UP000077134"/>
    </source>
</evidence>
<dbReference type="STRING" id="1763538.LPB68_20575"/>
<protein>
    <recommendedName>
        <fullName evidence="4">Putative hemin transport system permease protein HrtB</fullName>
    </recommendedName>
</protein>
<comment type="caution">
    <text evidence="12">The sequence shown here is derived from an EMBL/GenBank/DDBJ whole genome shotgun (WGS) entry which is preliminary data.</text>
</comment>
<evidence type="ECO:0000256" key="9">
    <source>
        <dbReference type="ARBA" id="ARBA00024973"/>
    </source>
</evidence>
<evidence type="ECO:0000256" key="5">
    <source>
        <dbReference type="ARBA" id="ARBA00022475"/>
    </source>
</evidence>
<proteinExistence type="inferred from homology"/>
<accession>A0A167FIW0</accession>
<evidence type="ECO:0000256" key="4">
    <source>
        <dbReference type="ARBA" id="ARBA00016962"/>
    </source>
</evidence>
<keyword evidence="6 10" id="KW-0812">Transmembrane</keyword>
<feature type="transmembrane region" description="Helical" evidence="10">
    <location>
        <begin position="16"/>
        <end position="37"/>
    </location>
</feature>
<comment type="subunit">
    <text evidence="3">The complex is composed of two ATP-binding proteins (HrtA), two transmembrane proteins (HrtB) and a solute-binding protein.</text>
</comment>
<dbReference type="Proteomes" id="UP000077134">
    <property type="component" value="Unassembled WGS sequence"/>
</dbReference>
<evidence type="ECO:0000313" key="12">
    <source>
        <dbReference type="EMBL" id="OAB76603.1"/>
    </source>
</evidence>
<keyword evidence="7 10" id="KW-1133">Transmembrane helix</keyword>
<feature type="transmembrane region" description="Helical" evidence="10">
    <location>
        <begin position="324"/>
        <end position="351"/>
    </location>
</feature>
<dbReference type="GO" id="GO:0005886">
    <property type="term" value="C:plasma membrane"/>
    <property type="evidence" value="ECO:0007669"/>
    <property type="project" value="UniProtKB-SubCell"/>
</dbReference>
<dbReference type="InterPro" id="IPR051125">
    <property type="entry name" value="ABC-4/HrtB_transporter"/>
</dbReference>
<evidence type="ECO:0000256" key="3">
    <source>
        <dbReference type="ARBA" id="ARBA00011131"/>
    </source>
</evidence>
<dbReference type="Pfam" id="PF02687">
    <property type="entry name" value="FtsX"/>
    <property type="match status" value="1"/>
</dbReference>
<keyword evidence="13" id="KW-1185">Reference proteome</keyword>
<evidence type="ECO:0000256" key="6">
    <source>
        <dbReference type="ARBA" id="ARBA00022692"/>
    </source>
</evidence>
<dbReference type="AlphaFoldDB" id="A0A167FIW0"/>
<feature type="transmembrane region" description="Helical" evidence="10">
    <location>
        <begin position="371"/>
        <end position="393"/>
    </location>
</feature>
<evidence type="ECO:0000256" key="1">
    <source>
        <dbReference type="ARBA" id="ARBA00004651"/>
    </source>
</evidence>
<evidence type="ECO:0000256" key="10">
    <source>
        <dbReference type="SAM" id="Phobius"/>
    </source>
</evidence>
<evidence type="ECO:0000259" key="11">
    <source>
        <dbReference type="Pfam" id="PF02687"/>
    </source>
</evidence>
<organism evidence="12 13">
    <name type="scientific">Paenibacillus crassostreae</name>
    <dbReference type="NCBI Taxonomy" id="1763538"/>
    <lineage>
        <taxon>Bacteria</taxon>
        <taxon>Bacillati</taxon>
        <taxon>Bacillota</taxon>
        <taxon>Bacilli</taxon>
        <taxon>Bacillales</taxon>
        <taxon>Paenibacillaceae</taxon>
        <taxon>Paenibacillus</taxon>
    </lineage>
</organism>
<comment type="similarity">
    <text evidence="2">Belongs to the ABC-4 integral membrane protein family. HrtB subfamily.</text>
</comment>
<sequence>MSIYRLLIRNIWHRKFLSLLTICSIAVTVAFIVLLSLSQESVEQGAKKGYGPFDVVIGADGSETQLVLNTFYHVGAPTGNIPESILATVKKDPQIEQAYPMTTGDHYNGYPIVGIDAEYFLTRYGDQNLDSGGLYKQTGEVVVGAYVARTLGIHLGDTFAGSHGLIDQGVVHEDEEHGTEEHGEEHHEEDSHASFGYTVVGILPSLNTPDDRALFTTVDYAWAVHETTDDHKEITAILVKPKSLLGAQSLKTELDQYDKVQAVYTSKAVADVVNLVDSGAQIVSVVTGLCIVLAAISVLLSLIAAVNERTKDVGLLRLLGKSKLYVWMTLIGEGVLLTTTGLIIGLIMGHIGGFVLREALFEYGGIQINPLLWTTSHIYIVIGTIAIGLLASIGPAYKTYRMNPLTLFKA</sequence>
<evidence type="ECO:0000256" key="2">
    <source>
        <dbReference type="ARBA" id="ARBA00008697"/>
    </source>
</evidence>
<dbReference type="EMBL" id="LSFN01000005">
    <property type="protein sequence ID" value="OAB76603.1"/>
    <property type="molecule type" value="Genomic_DNA"/>
</dbReference>
<comment type="subcellular location">
    <subcellularLocation>
        <location evidence="1">Cell membrane</location>
        <topology evidence="1">Multi-pass membrane protein</topology>
    </subcellularLocation>
</comment>
<feature type="transmembrane region" description="Helical" evidence="10">
    <location>
        <begin position="282"/>
        <end position="303"/>
    </location>
</feature>
<dbReference type="PANTHER" id="PTHR43738:SF2">
    <property type="entry name" value="ABC TRANSPORTER PERMEASE"/>
    <property type="match status" value="1"/>
</dbReference>
<gene>
    <name evidence="12" type="ORF">PNBC_04165</name>
</gene>